<dbReference type="InterPro" id="IPR017568">
    <property type="entry name" value="3-oxoacyl-ACP_synth-2"/>
</dbReference>
<feature type="active site" description="For beta-ketoacyl synthase activity" evidence="12">
    <location>
        <position position="171"/>
    </location>
</feature>
<dbReference type="Pfam" id="PF02801">
    <property type="entry name" value="Ketoacyl-synt_C"/>
    <property type="match status" value="1"/>
</dbReference>
<evidence type="ECO:0000256" key="4">
    <source>
        <dbReference type="ARBA" id="ARBA00014657"/>
    </source>
</evidence>
<dbReference type="PROSITE" id="PS00606">
    <property type="entry name" value="KS3_1"/>
    <property type="match status" value="1"/>
</dbReference>
<proteinExistence type="inferred from homology"/>
<evidence type="ECO:0000256" key="1">
    <source>
        <dbReference type="ARBA" id="ARBA00005194"/>
    </source>
</evidence>
<accession>A0AAU7CT27</accession>
<dbReference type="EMBL" id="CP155447">
    <property type="protein sequence ID" value="XBH08292.1"/>
    <property type="molecule type" value="Genomic_DNA"/>
</dbReference>
<comment type="pathway">
    <text evidence="1 11">Lipid metabolism; fatty acid biosynthesis.</text>
</comment>
<dbReference type="InterPro" id="IPR014030">
    <property type="entry name" value="Ketoacyl_synth_N"/>
</dbReference>
<evidence type="ECO:0000256" key="10">
    <source>
        <dbReference type="ARBA" id="ARBA00023315"/>
    </source>
</evidence>
<keyword evidence="7" id="KW-0276">Fatty acid metabolism</keyword>
<name>A0AAU7CT27_9BACT</name>
<dbReference type="PROSITE" id="PS52004">
    <property type="entry name" value="KS3_2"/>
    <property type="match status" value="1"/>
</dbReference>
<dbReference type="NCBIfam" id="NF005589">
    <property type="entry name" value="PRK07314.1"/>
    <property type="match status" value="1"/>
</dbReference>
<evidence type="ECO:0000313" key="16">
    <source>
        <dbReference type="EMBL" id="XBH08292.1"/>
    </source>
</evidence>
<evidence type="ECO:0000256" key="3">
    <source>
        <dbReference type="ARBA" id="ARBA00012356"/>
    </source>
</evidence>
<evidence type="ECO:0000259" key="14">
    <source>
        <dbReference type="PROSITE" id="PS50042"/>
    </source>
</evidence>
<evidence type="ECO:0000259" key="15">
    <source>
        <dbReference type="PROSITE" id="PS52004"/>
    </source>
</evidence>
<keyword evidence="6 11" id="KW-0808">Transferase</keyword>
<dbReference type="Gene3D" id="3.40.47.10">
    <property type="match status" value="1"/>
</dbReference>
<comment type="function">
    <text evidence="11">Involved in the type II fatty acid elongation cycle. Catalyzes the elongation of a wide range of acyl-ACP by the addition of two carbons from malonyl-ACP to an acyl acceptor. Can efficiently catalyze the conversion of palmitoleoyl-ACP (cis-hexadec-9-enoyl-ACP) to cis-vaccenoyl-ACP (cis-octadec-11-enoyl-ACP), an essential step in the thermal regulation of fatty acid composition.</text>
</comment>
<evidence type="ECO:0000256" key="2">
    <source>
        <dbReference type="ARBA" id="ARBA00008467"/>
    </source>
</evidence>
<dbReference type="SUPFAM" id="SSF53901">
    <property type="entry name" value="Thiolase-like"/>
    <property type="match status" value="2"/>
</dbReference>
<dbReference type="GO" id="GO:0004315">
    <property type="term" value="F:3-oxoacyl-[acyl-carrier-protein] synthase activity"/>
    <property type="evidence" value="ECO:0007669"/>
    <property type="project" value="UniProtKB-UniRule"/>
</dbReference>
<protein>
    <recommendedName>
        <fullName evidence="4 11">3-oxoacyl-[acyl-carrier-protein] synthase 2</fullName>
        <ecNumber evidence="3 11">2.3.1.179</ecNumber>
    </recommendedName>
</protein>
<dbReference type="PANTHER" id="PTHR11712:SF336">
    <property type="entry name" value="3-OXOACYL-[ACYL-CARRIER-PROTEIN] SYNTHASE, MITOCHONDRIAL"/>
    <property type="match status" value="1"/>
</dbReference>
<evidence type="ECO:0000256" key="9">
    <source>
        <dbReference type="ARBA" id="ARBA00023160"/>
    </source>
</evidence>
<reference evidence="16" key="1">
    <citation type="submission" date="2024-05" db="EMBL/GenBank/DDBJ databases">
        <title>Planctomycetes of the genus Singulisphaera possess chitinolytic capabilities.</title>
        <authorList>
            <person name="Ivanova A."/>
        </authorList>
    </citation>
    <scope>NUCLEOTIDE SEQUENCE</scope>
    <source>
        <strain evidence="16">Ch08T</strain>
    </source>
</reference>
<dbReference type="GO" id="GO:0005829">
    <property type="term" value="C:cytosol"/>
    <property type="evidence" value="ECO:0007669"/>
    <property type="project" value="TreeGrafter"/>
</dbReference>
<dbReference type="PANTHER" id="PTHR11712">
    <property type="entry name" value="POLYKETIDE SYNTHASE-RELATED"/>
    <property type="match status" value="1"/>
</dbReference>
<dbReference type="RefSeq" id="WP_406701124.1">
    <property type="nucleotide sequence ID" value="NZ_CP155447.1"/>
</dbReference>
<dbReference type="NCBIfam" id="TIGR03150">
    <property type="entry name" value="fabF"/>
    <property type="match status" value="1"/>
</dbReference>
<evidence type="ECO:0000256" key="11">
    <source>
        <dbReference type="PIRNR" id="PIRNR000447"/>
    </source>
</evidence>
<evidence type="ECO:0000256" key="8">
    <source>
        <dbReference type="ARBA" id="ARBA00023098"/>
    </source>
</evidence>
<dbReference type="SMART" id="SM00825">
    <property type="entry name" value="PKS_KS"/>
    <property type="match status" value="1"/>
</dbReference>
<sequence>MSDGESGAGARRVVITGLGTVNPLGSRVAAFWDALCAGRSGIGPIEQFDVSAFPVRFGGEVKGFDPSGLPDPRAARRMDRFTQFALQAAIEAVEDCGLDLAMGDPYRRGVILGCSIGGLNEFEDGHGTYLRAGPRRISPFVIPKMMPNAAPATLAIQFGLMGPSGAVASACASAADAIGDAFRAVQRGEADVMLTGGSDATITTMGLGGFAAARSLSTRNDCPQAASRPFDRDRDGFVLSEGAGILVLEAFEHAHRRGARIYGEIAGFGRTNDAYGIAAPHPDGRGAARAIRNALEDAQLRPDEIDYVNAHATSTTAGDRVETRAIKQAFGEHAYRLAISSTKGMTGHLCGASGAIELIATTLATLHGVVPPTINYETPDPACDLDYVPNVAREIRVKRAMSTSFGFGGHNSCLIVSTLN</sequence>
<dbReference type="InterPro" id="IPR000794">
    <property type="entry name" value="Beta-ketoacyl_synthase"/>
</dbReference>
<comment type="catalytic activity">
    <reaction evidence="11">
        <text>(9Z)-hexadecenoyl-[ACP] + malonyl-[ACP] + H(+) = 3-oxo-(11Z)-octadecenoyl-[ACP] + holo-[ACP] + CO2</text>
        <dbReference type="Rhea" id="RHEA:55040"/>
        <dbReference type="Rhea" id="RHEA-COMP:9623"/>
        <dbReference type="Rhea" id="RHEA-COMP:9685"/>
        <dbReference type="Rhea" id="RHEA-COMP:10800"/>
        <dbReference type="Rhea" id="RHEA-COMP:14074"/>
        <dbReference type="ChEBI" id="CHEBI:15378"/>
        <dbReference type="ChEBI" id="CHEBI:16526"/>
        <dbReference type="ChEBI" id="CHEBI:64479"/>
        <dbReference type="ChEBI" id="CHEBI:78449"/>
        <dbReference type="ChEBI" id="CHEBI:83989"/>
        <dbReference type="ChEBI" id="CHEBI:138538"/>
        <dbReference type="EC" id="2.3.1.179"/>
    </reaction>
</comment>
<dbReference type="InterPro" id="IPR014031">
    <property type="entry name" value="Ketoacyl_synth_C"/>
</dbReference>
<dbReference type="PROSITE" id="PS50042">
    <property type="entry name" value="CNMP_BINDING_3"/>
    <property type="match status" value="1"/>
</dbReference>
<dbReference type="Pfam" id="PF00109">
    <property type="entry name" value="ketoacyl-synt"/>
    <property type="match status" value="1"/>
</dbReference>
<feature type="domain" description="Ketosynthase family 3 (KS3)" evidence="15">
    <location>
        <begin position="10"/>
        <end position="418"/>
    </location>
</feature>
<gene>
    <name evidence="16" type="primary">fabF</name>
    <name evidence="16" type="ORF">V5E97_04535</name>
</gene>
<dbReference type="InterPro" id="IPR018201">
    <property type="entry name" value="Ketoacyl_synth_AS"/>
</dbReference>
<dbReference type="AlphaFoldDB" id="A0AAU7CT27"/>
<dbReference type="CDD" id="cd00834">
    <property type="entry name" value="KAS_I_II"/>
    <property type="match status" value="1"/>
</dbReference>
<comment type="catalytic activity">
    <reaction evidence="11">
        <text>a fatty acyl-[ACP] + malonyl-[ACP] + H(+) = a 3-oxoacyl-[ACP] + holo-[ACP] + CO2</text>
        <dbReference type="Rhea" id="RHEA:22836"/>
        <dbReference type="Rhea" id="RHEA-COMP:9623"/>
        <dbReference type="Rhea" id="RHEA-COMP:9685"/>
        <dbReference type="Rhea" id="RHEA-COMP:9916"/>
        <dbReference type="Rhea" id="RHEA-COMP:14125"/>
        <dbReference type="ChEBI" id="CHEBI:15378"/>
        <dbReference type="ChEBI" id="CHEBI:16526"/>
        <dbReference type="ChEBI" id="CHEBI:64479"/>
        <dbReference type="ChEBI" id="CHEBI:78449"/>
        <dbReference type="ChEBI" id="CHEBI:78776"/>
        <dbReference type="ChEBI" id="CHEBI:138651"/>
    </reaction>
</comment>
<dbReference type="EC" id="2.3.1.179" evidence="3 11"/>
<dbReference type="InterPro" id="IPR000595">
    <property type="entry name" value="cNMP-bd_dom"/>
</dbReference>
<dbReference type="InterPro" id="IPR016039">
    <property type="entry name" value="Thiolase-like"/>
</dbReference>
<keyword evidence="5 11" id="KW-0444">Lipid biosynthesis</keyword>
<evidence type="ECO:0000256" key="6">
    <source>
        <dbReference type="ARBA" id="ARBA00022679"/>
    </source>
</evidence>
<dbReference type="FunFam" id="3.40.47.10:FF:000009">
    <property type="entry name" value="3-oxoacyl-[acyl-carrier-protein] synthase 2"/>
    <property type="match status" value="1"/>
</dbReference>
<keyword evidence="9 11" id="KW-0275">Fatty acid biosynthesis</keyword>
<feature type="domain" description="Cyclic nucleotide-binding" evidence="14">
    <location>
        <begin position="179"/>
        <end position="227"/>
    </location>
</feature>
<evidence type="ECO:0000256" key="12">
    <source>
        <dbReference type="PIRSR" id="PIRSR000447-1"/>
    </source>
</evidence>
<keyword evidence="8" id="KW-0443">Lipid metabolism</keyword>
<evidence type="ECO:0000256" key="13">
    <source>
        <dbReference type="RuleBase" id="RU003694"/>
    </source>
</evidence>
<comment type="similarity">
    <text evidence="2 11 13">Belongs to the thiolase-like superfamily. Beta-ketoacyl-ACP synthases family.</text>
</comment>
<evidence type="ECO:0000256" key="7">
    <source>
        <dbReference type="ARBA" id="ARBA00022832"/>
    </source>
</evidence>
<evidence type="ECO:0000256" key="5">
    <source>
        <dbReference type="ARBA" id="ARBA00022516"/>
    </source>
</evidence>
<dbReference type="GO" id="GO:0006633">
    <property type="term" value="P:fatty acid biosynthetic process"/>
    <property type="evidence" value="ECO:0007669"/>
    <property type="project" value="UniProtKB-UniRule"/>
</dbReference>
<dbReference type="PIRSF" id="PIRSF000447">
    <property type="entry name" value="KAS_II"/>
    <property type="match status" value="1"/>
</dbReference>
<organism evidence="16">
    <name type="scientific">Singulisphaera sp. Ch08</name>
    <dbReference type="NCBI Taxonomy" id="3120278"/>
    <lineage>
        <taxon>Bacteria</taxon>
        <taxon>Pseudomonadati</taxon>
        <taxon>Planctomycetota</taxon>
        <taxon>Planctomycetia</taxon>
        <taxon>Isosphaerales</taxon>
        <taxon>Isosphaeraceae</taxon>
        <taxon>Singulisphaera</taxon>
    </lineage>
</organism>
<keyword evidence="10 11" id="KW-0012">Acyltransferase</keyword>
<dbReference type="InterPro" id="IPR020841">
    <property type="entry name" value="PKS_Beta-ketoAc_synthase_dom"/>
</dbReference>